<comment type="caution">
    <text evidence="5">The sequence shown here is derived from an EMBL/GenBank/DDBJ whole genome shotgun (WGS) entry which is preliminary data.</text>
</comment>
<feature type="compositionally biased region" description="Basic and acidic residues" evidence="3">
    <location>
        <begin position="729"/>
        <end position="739"/>
    </location>
</feature>
<gene>
    <name evidence="5" type="ORF">FCC1311_049042</name>
</gene>
<feature type="compositionally biased region" description="Polar residues" evidence="3">
    <location>
        <begin position="1056"/>
        <end position="1067"/>
    </location>
</feature>
<feature type="region of interest" description="Disordered" evidence="3">
    <location>
        <begin position="652"/>
        <end position="750"/>
    </location>
</feature>
<dbReference type="InterPro" id="IPR023247">
    <property type="entry name" value="IC97/Dnai7-like"/>
</dbReference>
<feature type="region of interest" description="Disordered" evidence="3">
    <location>
        <begin position="470"/>
        <end position="502"/>
    </location>
</feature>
<dbReference type="PANTHER" id="PTHR20929">
    <property type="entry name" value="LUNG ADENOMA SUSCEPTIBILITY 1-RELATED"/>
    <property type="match status" value="1"/>
</dbReference>
<feature type="compositionally biased region" description="Basic residues" evidence="3">
    <location>
        <begin position="718"/>
        <end position="728"/>
    </location>
</feature>
<evidence type="ECO:0000313" key="5">
    <source>
        <dbReference type="EMBL" id="GBG28683.1"/>
    </source>
</evidence>
<feature type="compositionally biased region" description="Acidic residues" evidence="3">
    <location>
        <begin position="1240"/>
        <end position="1258"/>
    </location>
</feature>
<proteinExistence type="inferred from homology"/>
<evidence type="ECO:0000313" key="6">
    <source>
        <dbReference type="Proteomes" id="UP000241890"/>
    </source>
</evidence>
<dbReference type="Gene3D" id="1.25.40.90">
    <property type="match status" value="1"/>
</dbReference>
<dbReference type="InterPro" id="IPR006569">
    <property type="entry name" value="CID_dom"/>
</dbReference>
<evidence type="ECO:0000256" key="3">
    <source>
        <dbReference type="SAM" id="MobiDB-lite"/>
    </source>
</evidence>
<dbReference type="Pfam" id="PF15927">
    <property type="entry name" value="Casc1_N"/>
    <property type="match status" value="1"/>
</dbReference>
<dbReference type="PANTHER" id="PTHR20929:SF11">
    <property type="entry name" value="DYNEIN AXONEMAL INTERMEDIATE CHAIN 7"/>
    <property type="match status" value="1"/>
</dbReference>
<feature type="compositionally biased region" description="Acidic residues" evidence="3">
    <location>
        <begin position="476"/>
        <end position="487"/>
    </location>
</feature>
<protein>
    <submittedName>
        <fullName evidence="5">Protein CASC1</fullName>
    </submittedName>
</protein>
<organism evidence="5 6">
    <name type="scientific">Hondaea fermentalgiana</name>
    <dbReference type="NCBI Taxonomy" id="2315210"/>
    <lineage>
        <taxon>Eukaryota</taxon>
        <taxon>Sar</taxon>
        <taxon>Stramenopiles</taxon>
        <taxon>Bigyra</taxon>
        <taxon>Labyrinthulomycetes</taxon>
        <taxon>Thraustochytrida</taxon>
        <taxon>Thraustochytriidae</taxon>
        <taxon>Hondaea</taxon>
    </lineage>
</organism>
<dbReference type="InParanoid" id="A0A2R5GJ54"/>
<dbReference type="Pfam" id="PF04818">
    <property type="entry name" value="CID"/>
    <property type="match status" value="1"/>
</dbReference>
<dbReference type="SMART" id="SM00582">
    <property type="entry name" value="RPR"/>
    <property type="match status" value="1"/>
</dbReference>
<feature type="region of interest" description="Disordered" evidence="3">
    <location>
        <begin position="1008"/>
        <end position="1068"/>
    </location>
</feature>
<sequence>MKKGGKKKTKEELEAERLIAEEEERVRLEEEAKRLAEEEALRLEREEQERLERERLRREELERLNEEASTTKPLVERRARYRKSHILAESKAKDWRAFLACSPLPQQDSDADINTYLKAMVLEENSDMESILAQCEVLHNVSQILGASLTKHLGKGEFELTAATRDNARKVLATEVSRIDRGTANLLVRADEFVSPKQEVLLGHYSKNFGVGIWINMASKGFRMRIIDFPGLSIIAEIPKTLALQSVAVRVVHLLDDVLSRPNSKDDLEFETAKGGLVFFETLKLPPSTKSTKGWTMRPINPAVENRVLRVSFNASEGGAPGAVPSSPDPSGGNGPIAVALKVKIAKTVLIRNTNGEHQPLIVEEAEQDLEEEGDGENRMPDALAVAQQQAQNAYAEGVSVRVGAWDNTLGTWSEDGVSDVSFDPQSRVLSFTSIRNTAHAIIQRRDVDHPFRFWSLQPLFHDAANISNNAASGTQDEDAEDDEADPFEPTSAEGDPTNPSAPKVVGAMLTLRCPSWVVKIEIYGSSRCRLVEPREQELAHLIGVEKTPADLFSELAACGIDLRSPLESSAVPAGTCVLGNDIKLKVDRLERHVYEEMSAAVSSSFAISTSRWNQKIDHEKCCVTLQEAYESADSGLDLDAMLRQELGEDAPVAGETSDGGPPADGAEAVAGSGEDQPDGGQAEVSEGAVDEEKKEAENVEEKKDPEPEKPAEAPAGKKGKKGKKDKKKDKEEQARLEAEAAAAAAEAAAREAEEAAAALIEPDPIPSEPRVVLFQTDAEVQDTGIKCSFLKMREDDEELDTVTISKDQTTHVYLENALLAAGIYCQDRIHNMQDNPATTGLREALQELSCDIPVPDKTNAPSSNCGGPGAIAAGATAAMEDLRELLRSLDGTQEDIERIAGKAIALDKDGGDVDGFVKMVRENGSDALVYMYVANDIVQKCRGSKLWAAFKSALPSAIEEIKEDASNRPKFIRILNIWAQRKIFDSGTIMALKKRLSQASLNTEFGELPEFRTRGSSGAGDHYDSNDEDEDDYQKDSDRENEDDDDGENKGASGDGTSQRESSISAIQRVPVSRLMSAFRRANEVAKETSTSVLDLAESSVKALRERAGDGSPETETKRLQAALEALPDSVLFDIQDTTMTALQKLVASRDSVRRAGLLASALVMNVEAQMESVGKSMNDAEGQLDTIKAVEDRVRHLEDEQKKKGTAGKVEATVVTLRRNLKASARKKRARMNSDEAASSDDDESGSEYEDVDDEDDKHANGGQDDPSGDAKISMLGIRKRKRRKKKKTEATTEERVPMIWNKQLNMYVPMPSNQEEEDWRN</sequence>
<evidence type="ECO:0000256" key="2">
    <source>
        <dbReference type="SAM" id="Coils"/>
    </source>
</evidence>
<reference evidence="5 6" key="1">
    <citation type="submission" date="2017-12" db="EMBL/GenBank/DDBJ databases">
        <title>Sequencing, de novo assembly and annotation of complete genome of a new Thraustochytrid species, strain FCC1311.</title>
        <authorList>
            <person name="Sedici K."/>
            <person name="Godart F."/>
            <person name="Aiese Cigliano R."/>
            <person name="Sanseverino W."/>
            <person name="Barakat M."/>
            <person name="Ortet P."/>
            <person name="Marechal E."/>
            <person name="Cagnac O."/>
            <person name="Amato A."/>
        </authorList>
    </citation>
    <scope>NUCLEOTIDE SEQUENCE [LARGE SCALE GENOMIC DNA]</scope>
</reference>
<keyword evidence="2" id="KW-0175">Coiled coil</keyword>
<dbReference type="InterPro" id="IPR031826">
    <property type="entry name" value="IC97/Casc1_N"/>
</dbReference>
<dbReference type="GO" id="GO:0005930">
    <property type="term" value="C:axoneme"/>
    <property type="evidence" value="ECO:0007669"/>
    <property type="project" value="TreeGrafter"/>
</dbReference>
<dbReference type="EMBL" id="BEYU01000046">
    <property type="protein sequence ID" value="GBG28683.1"/>
    <property type="molecule type" value="Genomic_DNA"/>
</dbReference>
<feature type="compositionally biased region" description="Acidic residues" evidence="3">
    <location>
        <begin position="1027"/>
        <end position="1048"/>
    </location>
</feature>
<dbReference type="OrthoDB" id="297923at2759"/>
<comment type="similarity">
    <text evidence="1">Belongs to the DNAI7 family.</text>
</comment>
<feature type="coiled-coil region" evidence="2">
    <location>
        <begin position="6"/>
        <end position="71"/>
    </location>
</feature>
<feature type="compositionally biased region" description="Basic and acidic residues" evidence="3">
    <location>
        <begin position="691"/>
        <end position="712"/>
    </location>
</feature>
<keyword evidence="6" id="KW-1185">Reference proteome</keyword>
<feature type="compositionally biased region" description="Basic residues" evidence="3">
    <location>
        <begin position="1224"/>
        <end position="1233"/>
    </location>
</feature>
<dbReference type="Proteomes" id="UP000241890">
    <property type="component" value="Unassembled WGS sequence"/>
</dbReference>
<accession>A0A2R5GJ54</accession>
<feature type="region of interest" description="Disordered" evidence="3">
    <location>
        <begin position="1224"/>
        <end position="1324"/>
    </location>
</feature>
<evidence type="ECO:0000259" key="4">
    <source>
        <dbReference type="PROSITE" id="PS51391"/>
    </source>
</evidence>
<dbReference type="GO" id="GO:0048487">
    <property type="term" value="F:beta-tubulin binding"/>
    <property type="evidence" value="ECO:0007669"/>
    <property type="project" value="TreeGrafter"/>
</dbReference>
<feature type="compositionally biased region" description="Basic residues" evidence="3">
    <location>
        <begin position="1280"/>
        <end position="1290"/>
    </location>
</feature>
<dbReference type="PROSITE" id="PS51391">
    <property type="entry name" value="CID"/>
    <property type="match status" value="1"/>
</dbReference>
<evidence type="ECO:0000256" key="1">
    <source>
        <dbReference type="ARBA" id="ARBA00024332"/>
    </source>
</evidence>
<feature type="domain" description="CID" evidence="4">
    <location>
        <begin position="875"/>
        <end position="1001"/>
    </location>
</feature>
<dbReference type="InterPro" id="IPR008942">
    <property type="entry name" value="ENTH_VHS"/>
</dbReference>
<dbReference type="GO" id="GO:0008017">
    <property type="term" value="F:microtubule binding"/>
    <property type="evidence" value="ECO:0007669"/>
    <property type="project" value="TreeGrafter"/>
</dbReference>
<name>A0A2R5GJ54_9STRA</name>